<proteinExistence type="predicted"/>
<dbReference type="EMBL" id="LVYV01000053">
    <property type="protein sequence ID" value="KZD21076.1"/>
    <property type="molecule type" value="Genomic_DNA"/>
</dbReference>
<protein>
    <submittedName>
        <fullName evidence="1">Uncharacterized protein</fullName>
    </submittedName>
</protein>
<dbReference type="AlphaFoldDB" id="A0A163XLQ3"/>
<evidence type="ECO:0000313" key="2">
    <source>
        <dbReference type="Proteomes" id="UP000076574"/>
    </source>
</evidence>
<dbReference type="Proteomes" id="UP000076574">
    <property type="component" value="Unassembled WGS sequence"/>
</dbReference>
<dbReference type="OrthoDB" id="8086182at2"/>
<gene>
    <name evidence="1" type="ORF">A4A58_14890</name>
</gene>
<dbReference type="RefSeq" id="WP_068737014.1">
    <property type="nucleotide sequence ID" value="NZ_LVYV01000053.1"/>
</dbReference>
<reference evidence="1 2" key="1">
    <citation type="submission" date="2016-03" db="EMBL/GenBank/DDBJ databases">
        <title>Microsymbionts genomes from the relict species Vavilovia formosa (Stev.) Fed.</title>
        <authorList>
            <person name="Kopat V."/>
            <person name="Chirak E."/>
            <person name="Kimeklis A."/>
            <person name="Andronov E."/>
        </authorList>
    </citation>
    <scope>NUCLEOTIDE SEQUENCE [LARGE SCALE GENOMIC DNA]</scope>
    <source>
        <strain evidence="1 2">Vaf07</strain>
    </source>
</reference>
<accession>A0A163XLQ3</accession>
<organism evidence="1 2">
    <name type="scientific">Tardiphaga robiniae</name>
    <dbReference type="NCBI Taxonomy" id="943830"/>
    <lineage>
        <taxon>Bacteria</taxon>
        <taxon>Pseudomonadati</taxon>
        <taxon>Pseudomonadota</taxon>
        <taxon>Alphaproteobacteria</taxon>
        <taxon>Hyphomicrobiales</taxon>
        <taxon>Nitrobacteraceae</taxon>
        <taxon>Tardiphaga</taxon>
    </lineage>
</organism>
<keyword evidence="2" id="KW-1185">Reference proteome</keyword>
<sequence length="62" mass="7073">MREDRSAALFARIATYATIMPGILARLWRFVIGPAVYRPAAHYMRGPGPKCREKNERARPQS</sequence>
<evidence type="ECO:0000313" key="1">
    <source>
        <dbReference type="EMBL" id="KZD21076.1"/>
    </source>
</evidence>
<comment type="caution">
    <text evidence="1">The sequence shown here is derived from an EMBL/GenBank/DDBJ whole genome shotgun (WGS) entry which is preliminary data.</text>
</comment>
<name>A0A163XLQ3_9BRAD</name>